<protein>
    <submittedName>
        <fullName evidence="1">Amp dependent CoA ligase</fullName>
    </submittedName>
</protein>
<keyword evidence="2" id="KW-1185">Reference proteome</keyword>
<proteinExistence type="predicted"/>
<evidence type="ECO:0000313" key="2">
    <source>
        <dbReference type="Proteomes" id="UP000814140"/>
    </source>
</evidence>
<gene>
    <name evidence="1" type="ORF">BV25DRAFT_1800463</name>
</gene>
<reference evidence="1" key="1">
    <citation type="submission" date="2021-03" db="EMBL/GenBank/DDBJ databases">
        <authorList>
            <consortium name="DOE Joint Genome Institute"/>
            <person name="Ahrendt S."/>
            <person name="Looney B.P."/>
            <person name="Miyauchi S."/>
            <person name="Morin E."/>
            <person name="Drula E."/>
            <person name="Courty P.E."/>
            <person name="Chicoki N."/>
            <person name="Fauchery L."/>
            <person name="Kohler A."/>
            <person name="Kuo A."/>
            <person name="Labutti K."/>
            <person name="Pangilinan J."/>
            <person name="Lipzen A."/>
            <person name="Riley R."/>
            <person name="Andreopoulos W."/>
            <person name="He G."/>
            <person name="Johnson J."/>
            <person name="Barry K.W."/>
            <person name="Grigoriev I.V."/>
            <person name="Nagy L."/>
            <person name="Hibbett D."/>
            <person name="Henrissat B."/>
            <person name="Matheny P.B."/>
            <person name="Labbe J."/>
            <person name="Martin F."/>
        </authorList>
    </citation>
    <scope>NUCLEOTIDE SEQUENCE</scope>
    <source>
        <strain evidence="1">HHB10654</strain>
    </source>
</reference>
<organism evidence="1 2">
    <name type="scientific">Artomyces pyxidatus</name>
    <dbReference type="NCBI Taxonomy" id="48021"/>
    <lineage>
        <taxon>Eukaryota</taxon>
        <taxon>Fungi</taxon>
        <taxon>Dikarya</taxon>
        <taxon>Basidiomycota</taxon>
        <taxon>Agaricomycotina</taxon>
        <taxon>Agaricomycetes</taxon>
        <taxon>Russulales</taxon>
        <taxon>Auriscalpiaceae</taxon>
        <taxon>Artomyces</taxon>
    </lineage>
</organism>
<name>A0ACB8T948_9AGAM</name>
<sequence length="587" mass="64337">MSDFESTSGPLLDVPDDVTLPQFILDSAHPARPVRTQKNAVWLIEEATGRKIGSSQIQARVFGLANALSLKWAIHEDDVVFIFSPNHVDYTIAVWAIHRLGAVVTAANPSYSSEGLTYQLKSSDTALVLAYPDCLQTALEAARASGIPSERVILFNIEASSGIDSQLGSHWHISELVDRGLTNKANFVERRLSHGEGRTKLAFLSFSSGIPGCRRRLSDSIPQYAVVANIVQNACFLKANEESTPWDQRAIRPGDVSMAVLPFFHNYGLVVNLNFLLFAGQTLVVAPRFDFNNYLESITKYRVTHLQLEPPIVLLLCKHHVVQQYDLTHVRFLMSGAAPLSAELIEQITKVLPNAYIGEGYGLTEATATISGSPFGPRTGKPGSVGRLVPGVRARILKPDGTYGKAGEQGELLVSGPSLTLRYRHNEKATRETFVDGYVTMLLRDAVVIDEDGDLFIVDRLKEMIKVRGYQVAPSELEGRLLTHPAVDDVCVVGVPDEFSGEVPLAFVVLEASAAKKATSNPEEAEKLKVAIAQVVADHTVNYKQLVGGVVFFDSIPKNPSGKLLRRLLREKAKSRYVARNFVPSKL</sequence>
<dbReference type="Proteomes" id="UP000814140">
    <property type="component" value="Unassembled WGS sequence"/>
</dbReference>
<reference evidence="1" key="2">
    <citation type="journal article" date="2022" name="New Phytol.">
        <title>Evolutionary transition to the ectomycorrhizal habit in the genomes of a hyperdiverse lineage of mushroom-forming fungi.</title>
        <authorList>
            <person name="Looney B."/>
            <person name="Miyauchi S."/>
            <person name="Morin E."/>
            <person name="Drula E."/>
            <person name="Courty P.E."/>
            <person name="Kohler A."/>
            <person name="Kuo A."/>
            <person name="LaButti K."/>
            <person name="Pangilinan J."/>
            <person name="Lipzen A."/>
            <person name="Riley R."/>
            <person name="Andreopoulos W."/>
            <person name="He G."/>
            <person name="Johnson J."/>
            <person name="Nolan M."/>
            <person name="Tritt A."/>
            <person name="Barry K.W."/>
            <person name="Grigoriev I.V."/>
            <person name="Nagy L.G."/>
            <person name="Hibbett D."/>
            <person name="Henrissat B."/>
            <person name="Matheny P.B."/>
            <person name="Labbe J."/>
            <person name="Martin F.M."/>
        </authorList>
    </citation>
    <scope>NUCLEOTIDE SEQUENCE</scope>
    <source>
        <strain evidence="1">HHB10654</strain>
    </source>
</reference>
<dbReference type="EMBL" id="MU277198">
    <property type="protein sequence ID" value="KAI0064691.1"/>
    <property type="molecule type" value="Genomic_DNA"/>
</dbReference>
<keyword evidence="1" id="KW-0436">Ligase</keyword>
<accession>A0ACB8T948</accession>
<evidence type="ECO:0000313" key="1">
    <source>
        <dbReference type="EMBL" id="KAI0064691.1"/>
    </source>
</evidence>
<comment type="caution">
    <text evidence="1">The sequence shown here is derived from an EMBL/GenBank/DDBJ whole genome shotgun (WGS) entry which is preliminary data.</text>
</comment>